<dbReference type="Pfam" id="PF12419">
    <property type="entry name" value="DUF3670"/>
    <property type="match status" value="1"/>
</dbReference>
<protein>
    <submittedName>
        <fullName evidence="4">Helicase, Snf2 family</fullName>
    </submittedName>
</protein>
<dbReference type="InterPro" id="IPR038718">
    <property type="entry name" value="SNF2-like_sf"/>
</dbReference>
<keyword evidence="4" id="KW-0067">ATP-binding</keyword>
<evidence type="ECO:0000256" key="1">
    <source>
        <dbReference type="ARBA" id="ARBA00022801"/>
    </source>
</evidence>
<dbReference type="CDD" id="cd18012">
    <property type="entry name" value="DEXQc_arch_SWI2_SNF2"/>
    <property type="match status" value="1"/>
</dbReference>
<evidence type="ECO:0000259" key="3">
    <source>
        <dbReference type="PROSITE" id="PS51194"/>
    </source>
</evidence>
<dbReference type="GO" id="GO:0016787">
    <property type="term" value="F:hydrolase activity"/>
    <property type="evidence" value="ECO:0007669"/>
    <property type="project" value="UniProtKB-KW"/>
</dbReference>
<dbReference type="InterPro" id="IPR001650">
    <property type="entry name" value="Helicase_C-like"/>
</dbReference>
<keyword evidence="5" id="KW-1185">Reference proteome</keyword>
<organism evidence="4 5">
    <name type="scientific">Desulfonema magnum</name>
    <dbReference type="NCBI Taxonomy" id="45655"/>
    <lineage>
        <taxon>Bacteria</taxon>
        <taxon>Pseudomonadati</taxon>
        <taxon>Thermodesulfobacteriota</taxon>
        <taxon>Desulfobacteria</taxon>
        <taxon>Desulfobacterales</taxon>
        <taxon>Desulfococcaceae</taxon>
        <taxon>Desulfonema</taxon>
    </lineage>
</organism>
<dbReference type="InterPro" id="IPR000330">
    <property type="entry name" value="SNF2_N"/>
</dbReference>
<evidence type="ECO:0000313" key="5">
    <source>
        <dbReference type="Proteomes" id="UP000663722"/>
    </source>
</evidence>
<keyword evidence="4" id="KW-0347">Helicase</keyword>
<dbReference type="InterPro" id="IPR027417">
    <property type="entry name" value="P-loop_NTPase"/>
</dbReference>
<dbReference type="InterPro" id="IPR022138">
    <property type="entry name" value="DUF3670"/>
</dbReference>
<sequence>MPNRTLQLEWNDTEEPVSKSTALLQEEIYNRFSSDPNEFLLFLGFCDKTVRLSPSLNFWRNFAGTFARKLSRIPELELFRHEVKVPTDTDEIRQQLDGTPLMTGSEYLNTELLKKIWAGIRRKFSQTLRTYDGTVEDFIKAYSPNVHLVGRIFFHLVENKSEDLPFAFLATYSTRLDKKGKSRHLPLRHALEEYGEESEKLLELLSTVHLAAKESDFITELLETGELFHPLAWTSGEAFRFLKEIPIYEKYGILCRIPNWWKGTTSNLSLKISVGDVQPTFVGMNAVLSFNPTLFLGDEEISEEEARRLLRETDGLAYIKNRWVAADPEKLKRTLDAYEKAKKMAREEGISLREALRIQLNPEKFLGIQENGTGSGVSNGEWLESMIQKLKDPNLTPSVKPNRTFKAQLREYQQKGLNWLCFLDSLQFGACLADDMGLGKTIQLLAFLNVTKSQKIGKASLLILPASLISNWVSEIQRFFPNLKYFVAHPEAHKNKRLRARKAATLDKFDLVITTYALAHRYEWLQSYSWNYVILDEAQAIKNPGTKQTKAVKKFKARNRIVMTGTPIENRLSDLWSLFDFLNPGLLGNLREFRGFSKKLKDDPKGYSRLRRLVSPYILRRLKTDKTVISDLPEKVEMKSYAPLSKKQVVLYDQMVEQIRNVIASTDGIQRKGLILGSLMKFKQLCNHPDQYLGTGGYEEKDSGKFTRLREICETIYEKREKALVFTQFKEMTAPICEFLEGIFGRKGLILHGSVPVGKRKKIVEQFQSPEYTPFMVLSIKAGGVGLNLTEANHVIHFDRWWNPAVENQATDRAFRIGQKKNVIVHKFLTRGTVEEKIDMMLEEKSKLSDEVIASTGEAWITEMENDELMDLFKLTL</sequence>
<dbReference type="Pfam" id="PF00271">
    <property type="entry name" value="Helicase_C"/>
    <property type="match status" value="1"/>
</dbReference>
<dbReference type="PROSITE" id="PS51194">
    <property type="entry name" value="HELICASE_CTER"/>
    <property type="match status" value="1"/>
</dbReference>
<dbReference type="Proteomes" id="UP000663722">
    <property type="component" value="Chromosome"/>
</dbReference>
<dbReference type="Gene3D" id="3.40.50.10810">
    <property type="entry name" value="Tandem AAA-ATPase domain"/>
    <property type="match status" value="1"/>
</dbReference>
<name>A0A975GKE8_9BACT</name>
<dbReference type="GO" id="GO:0004386">
    <property type="term" value="F:helicase activity"/>
    <property type="evidence" value="ECO:0007669"/>
    <property type="project" value="UniProtKB-KW"/>
</dbReference>
<dbReference type="SUPFAM" id="SSF52540">
    <property type="entry name" value="P-loop containing nucleoside triphosphate hydrolases"/>
    <property type="match status" value="2"/>
</dbReference>
<dbReference type="Pfam" id="PF00176">
    <property type="entry name" value="SNF2-rel_dom"/>
    <property type="match status" value="1"/>
</dbReference>
<dbReference type="PROSITE" id="PS51192">
    <property type="entry name" value="HELICASE_ATP_BIND_1"/>
    <property type="match status" value="1"/>
</dbReference>
<dbReference type="KEGG" id="dmm:dnm_006730"/>
<dbReference type="Gene3D" id="3.40.50.300">
    <property type="entry name" value="P-loop containing nucleotide triphosphate hydrolases"/>
    <property type="match status" value="1"/>
</dbReference>
<evidence type="ECO:0000259" key="2">
    <source>
        <dbReference type="PROSITE" id="PS51192"/>
    </source>
</evidence>
<dbReference type="GO" id="GO:0005524">
    <property type="term" value="F:ATP binding"/>
    <property type="evidence" value="ECO:0007669"/>
    <property type="project" value="InterPro"/>
</dbReference>
<dbReference type="InterPro" id="IPR014001">
    <property type="entry name" value="Helicase_ATP-bd"/>
</dbReference>
<evidence type="ECO:0000313" key="4">
    <source>
        <dbReference type="EMBL" id="QTA84674.1"/>
    </source>
</evidence>
<feature type="domain" description="Helicase C-terminal" evidence="3">
    <location>
        <begin position="708"/>
        <end position="877"/>
    </location>
</feature>
<dbReference type="CDD" id="cd18793">
    <property type="entry name" value="SF2_C_SNF"/>
    <property type="match status" value="1"/>
</dbReference>
<dbReference type="AlphaFoldDB" id="A0A975GKE8"/>
<dbReference type="InterPro" id="IPR049730">
    <property type="entry name" value="SNF2/RAD54-like_C"/>
</dbReference>
<proteinExistence type="predicted"/>
<dbReference type="SMART" id="SM00487">
    <property type="entry name" value="DEXDc"/>
    <property type="match status" value="1"/>
</dbReference>
<keyword evidence="1" id="KW-0378">Hydrolase</keyword>
<accession>A0A975GKE8</accession>
<dbReference type="EMBL" id="CP061800">
    <property type="protein sequence ID" value="QTA84674.1"/>
    <property type="molecule type" value="Genomic_DNA"/>
</dbReference>
<feature type="domain" description="Helicase ATP-binding" evidence="2">
    <location>
        <begin position="432"/>
        <end position="585"/>
    </location>
</feature>
<keyword evidence="4" id="KW-0547">Nucleotide-binding</keyword>
<dbReference type="SMART" id="SM00490">
    <property type="entry name" value="HELICc"/>
    <property type="match status" value="1"/>
</dbReference>
<reference evidence="4" key="1">
    <citation type="journal article" date="2021" name="Microb. Physiol.">
        <title>Proteogenomic Insights into the Physiology of Marine, Sulfate-Reducing, Filamentous Desulfonema limicola and Desulfonema magnum.</title>
        <authorList>
            <person name="Schnaars V."/>
            <person name="Wohlbrand L."/>
            <person name="Scheve S."/>
            <person name="Hinrichs C."/>
            <person name="Reinhardt R."/>
            <person name="Rabus R."/>
        </authorList>
    </citation>
    <scope>NUCLEOTIDE SEQUENCE</scope>
    <source>
        <strain evidence="4">4be13</strain>
    </source>
</reference>
<gene>
    <name evidence="4" type="ORF">dnm_006730</name>
</gene>
<dbReference type="PANTHER" id="PTHR10799">
    <property type="entry name" value="SNF2/RAD54 HELICASE FAMILY"/>
    <property type="match status" value="1"/>
</dbReference>